<dbReference type="InterPro" id="IPR003309">
    <property type="entry name" value="SCAN_dom"/>
</dbReference>
<evidence type="ECO:0000313" key="5">
    <source>
        <dbReference type="RefSeq" id="XP_054834922.1"/>
    </source>
</evidence>
<organism evidence="4 5">
    <name type="scientific">Eublepharis macularius</name>
    <name type="common">Leopard gecko</name>
    <name type="synonym">Cyrtodactylus macularius</name>
    <dbReference type="NCBI Taxonomy" id="481883"/>
    <lineage>
        <taxon>Eukaryota</taxon>
        <taxon>Metazoa</taxon>
        <taxon>Chordata</taxon>
        <taxon>Craniata</taxon>
        <taxon>Vertebrata</taxon>
        <taxon>Euteleostomi</taxon>
        <taxon>Lepidosauria</taxon>
        <taxon>Squamata</taxon>
        <taxon>Bifurcata</taxon>
        <taxon>Gekkota</taxon>
        <taxon>Eublepharidae</taxon>
        <taxon>Eublepharinae</taxon>
        <taxon>Eublepharis</taxon>
    </lineage>
</organism>
<gene>
    <name evidence="5" type="primary">LOC129329393</name>
</gene>
<proteinExistence type="predicted"/>
<dbReference type="SMART" id="SM00431">
    <property type="entry name" value="SCAN"/>
    <property type="match status" value="1"/>
</dbReference>
<protein>
    <submittedName>
        <fullName evidence="5">Zinc finger protein with KRAB and SCAN domains 8-like</fullName>
    </submittedName>
</protein>
<keyword evidence="1" id="KW-0539">Nucleus</keyword>
<dbReference type="Pfam" id="PF02023">
    <property type="entry name" value="SCAN"/>
    <property type="match status" value="1"/>
</dbReference>
<dbReference type="InterPro" id="IPR038269">
    <property type="entry name" value="SCAN_sf"/>
</dbReference>
<feature type="region of interest" description="Disordered" evidence="2">
    <location>
        <begin position="1"/>
        <end position="47"/>
    </location>
</feature>
<dbReference type="FunFam" id="1.10.4020.10:FF:000001">
    <property type="entry name" value="zinc finger protein 263 isoform X1"/>
    <property type="match status" value="1"/>
</dbReference>
<dbReference type="PROSITE" id="PS50804">
    <property type="entry name" value="SCAN_BOX"/>
    <property type="match status" value="1"/>
</dbReference>
<reference evidence="5" key="1">
    <citation type="submission" date="2025-08" db="UniProtKB">
        <authorList>
            <consortium name="RefSeq"/>
        </authorList>
    </citation>
    <scope>IDENTIFICATION</scope>
    <source>
        <tissue evidence="5">Blood</tissue>
    </source>
</reference>
<dbReference type="AlphaFoldDB" id="A0AA97JB14"/>
<name>A0AA97JB14_EUBMA</name>
<sequence length="575" mass="64939">MATGRGETAALHLQFQGAPEPGMQPTMKTEEQDSATHDLAGGGVPRFLQSGSMREFLAGEAPQQVKQEPDEGLQQHWETQRPEFPKSVQYPQSGWRNPPLHKSLQWDSNSFQASYEGTSNTSQWPAGRWVPQAMPGREAQPVYSGQVQRERRNYGGVKEEVPNEDTVSLEMRRQRFRHHRYQEAEGPREVCRQLQELCHQWLKPERRTKEQILELLILEQFLTILPQEIQNWVREHGPNTCAQAVALSEDFLVRQREAQRKEQQVMWTFEEVVVNPPLGQQAQYPTVAQQVRYPTMTLPVQYPTMAQQTQYPSIAQQAPNPILSNRLSLDAGRTLICREPIPEGGRSLRPYGPVQEFRRPLTNAERMRNRRMRNRKQRLETSMQLVESASRAPSMLLDAMRGLHRQDLKAFDRARQEERQHRKQERRQDRATAQLMVNAIERSHNDLGEFLGRQTVTMAAIAAVFTGQRSPPQGSFPGYSSYPPWGPSESGSGTTLPAGHVPNMSSEPATGPVAPCPVPPGTVPGGICDPVPEPPPTDGPREDSTPDSPTPSTSDTTSRTLGTRPNRGAKRKMWE</sequence>
<keyword evidence="4" id="KW-1185">Reference proteome</keyword>
<dbReference type="PANTHER" id="PTHR45935:SF15">
    <property type="entry name" value="SCAN BOX DOMAIN-CONTAINING PROTEIN"/>
    <property type="match status" value="1"/>
</dbReference>
<dbReference type="Proteomes" id="UP001190640">
    <property type="component" value="Chromosome 4"/>
</dbReference>
<feature type="compositionally biased region" description="Low complexity" evidence="2">
    <location>
        <begin position="470"/>
        <end position="493"/>
    </location>
</feature>
<dbReference type="InterPro" id="IPR050916">
    <property type="entry name" value="SCAN-C2H2_zinc_finger"/>
</dbReference>
<feature type="compositionally biased region" description="Low complexity" evidence="2">
    <location>
        <begin position="546"/>
        <end position="558"/>
    </location>
</feature>
<dbReference type="Gene3D" id="1.10.4020.10">
    <property type="entry name" value="DNA breaking-rejoining enzymes"/>
    <property type="match status" value="1"/>
</dbReference>
<accession>A0AA97JB14</accession>
<dbReference type="RefSeq" id="XP_054834922.1">
    <property type="nucleotide sequence ID" value="XM_054978947.1"/>
</dbReference>
<dbReference type="GeneID" id="129329393"/>
<dbReference type="CDD" id="cd07936">
    <property type="entry name" value="SCAN"/>
    <property type="match status" value="1"/>
</dbReference>
<dbReference type="KEGG" id="emc:129329393"/>
<evidence type="ECO:0000256" key="2">
    <source>
        <dbReference type="SAM" id="MobiDB-lite"/>
    </source>
</evidence>
<evidence type="ECO:0000256" key="1">
    <source>
        <dbReference type="ARBA" id="ARBA00023242"/>
    </source>
</evidence>
<evidence type="ECO:0000313" key="4">
    <source>
        <dbReference type="Proteomes" id="UP001190640"/>
    </source>
</evidence>
<dbReference type="PANTHER" id="PTHR45935">
    <property type="entry name" value="PROTEIN ZBED8-RELATED"/>
    <property type="match status" value="1"/>
</dbReference>
<dbReference type="SUPFAM" id="SSF47353">
    <property type="entry name" value="Retrovirus capsid dimerization domain-like"/>
    <property type="match status" value="1"/>
</dbReference>
<evidence type="ECO:0000259" key="3">
    <source>
        <dbReference type="PROSITE" id="PS50804"/>
    </source>
</evidence>
<feature type="region of interest" description="Disordered" evidence="2">
    <location>
        <begin position="468"/>
        <end position="575"/>
    </location>
</feature>
<feature type="domain" description="SCAN box" evidence="3">
    <location>
        <begin position="173"/>
        <end position="251"/>
    </location>
</feature>